<dbReference type="SUPFAM" id="SSF53756">
    <property type="entry name" value="UDP-Glycosyltransferase/glycogen phosphorylase"/>
    <property type="match status" value="1"/>
</dbReference>
<reference evidence="2" key="1">
    <citation type="submission" date="2013-11" db="EMBL/GenBank/DDBJ databases">
        <title>Draft genome sequence from a member of Zhouia, isolated tidal flat.</title>
        <authorList>
            <person name="Jin H."/>
            <person name="Jeon C.O."/>
        </authorList>
    </citation>
    <scope>NUCLEOTIDE SEQUENCE [LARGE SCALE GENOMIC DNA]</scope>
    <source>
        <strain evidence="2">AD3</strain>
    </source>
</reference>
<comment type="caution">
    <text evidence="1">The sequence shown here is derived from an EMBL/GenBank/DDBJ whole genome shotgun (WGS) entry which is preliminary data.</text>
</comment>
<dbReference type="EMBL" id="AYXY01000019">
    <property type="protein sequence ID" value="ETN95791.1"/>
    <property type="molecule type" value="Genomic_DNA"/>
</dbReference>
<sequence length="363" mass="42636">MKDKSPNKQLLLYFSAQLPSKDIPIAGQKVAYSHLTELSKKYDIILFSFINKTEEPFFDPKIYSFCLETNFYRLNKYRKVINHLFSINFPLKVSGRFQYNIMNDLTNTIKRYGIKNMFFEFTSSMLYARKVKDIYKEINIEFVEHDVTYQAFERLSKKNNLLFKYFYKFEYRRMKKFEIESLKFFNKVYTLNRKDKKLLEQANIKDTHVLYPKVDDWICKVKRIPEINTILFLGAMHREENQDAILWFTKEIFPEICIKYPNTILYVVGGGVPDKIKRLASNNIKITGFVENLKPYFEKSGVAVVPLRYGAGIKIKTLETITAKIPTIATTVGAEGIEPNDYLSVADSSKDFINKLIERLSKN</sequence>
<evidence type="ECO:0008006" key="3">
    <source>
        <dbReference type="Google" id="ProtNLM"/>
    </source>
</evidence>
<gene>
    <name evidence="1" type="ORF">P278_15130</name>
</gene>
<name>W2UQP4_9FLAO</name>
<dbReference type="PATRIC" id="fig|1286632.3.peg.1502"/>
<protein>
    <recommendedName>
        <fullName evidence="3">Glycosyltransferase</fullName>
    </recommendedName>
</protein>
<dbReference type="eggNOG" id="COG0438">
    <property type="taxonomic scope" value="Bacteria"/>
</dbReference>
<proteinExistence type="predicted"/>
<dbReference type="AlphaFoldDB" id="W2UQP4"/>
<accession>W2UQP4</accession>
<dbReference type="Proteomes" id="UP000018850">
    <property type="component" value="Unassembled WGS sequence"/>
</dbReference>
<evidence type="ECO:0000313" key="1">
    <source>
        <dbReference type="EMBL" id="ETN95791.1"/>
    </source>
</evidence>
<organism evidence="1 2">
    <name type="scientific">Zhouia amylolytica AD3</name>
    <dbReference type="NCBI Taxonomy" id="1286632"/>
    <lineage>
        <taxon>Bacteria</taxon>
        <taxon>Pseudomonadati</taxon>
        <taxon>Bacteroidota</taxon>
        <taxon>Flavobacteriia</taxon>
        <taxon>Flavobacteriales</taxon>
        <taxon>Flavobacteriaceae</taxon>
        <taxon>Zhouia</taxon>
    </lineage>
</organism>
<keyword evidence="2" id="KW-1185">Reference proteome</keyword>
<dbReference type="Pfam" id="PF13692">
    <property type="entry name" value="Glyco_trans_1_4"/>
    <property type="match status" value="1"/>
</dbReference>
<evidence type="ECO:0000313" key="2">
    <source>
        <dbReference type="Proteomes" id="UP000018850"/>
    </source>
</evidence>
<reference evidence="1 2" key="2">
    <citation type="journal article" date="2016" name="Genome Announc.">
        <title>Draft Genome Sequence of Zhouia amylolytica AD3, Isolated from Tidal Flat Sediment.</title>
        <authorList>
            <person name="Jia B."/>
            <person name="Jin H.M."/>
            <person name="Lee H.J."/>
            <person name="Jeon C.O."/>
        </authorList>
    </citation>
    <scope>NUCLEOTIDE SEQUENCE [LARGE SCALE GENOMIC DNA]</scope>
    <source>
        <strain evidence="1 2">AD3</strain>
    </source>
</reference>
<dbReference type="RefSeq" id="WP_038264438.1">
    <property type="nucleotide sequence ID" value="NZ_AYXY01000019.1"/>
</dbReference>
<dbReference type="Gene3D" id="3.40.50.2000">
    <property type="entry name" value="Glycogen Phosphorylase B"/>
    <property type="match status" value="1"/>
</dbReference>